<dbReference type="PANTHER" id="PTHR31650">
    <property type="entry name" value="O-ACYLTRANSFERASE (WSD1-LIKE) FAMILY PROTEIN"/>
    <property type="match status" value="1"/>
</dbReference>
<dbReference type="GO" id="GO:0005886">
    <property type="term" value="C:plasma membrane"/>
    <property type="evidence" value="ECO:0007669"/>
    <property type="project" value="TreeGrafter"/>
</dbReference>
<proteinExistence type="predicted"/>
<sequence>MLRPRTKRDSPQFIPISTTIQEKSNNKKPAHDKKKTKKVQKGRKLSKSNQELKILDMSYLEEPEISHKNKDKALRLPANNEEQDDEDIHLPEVDQNLAELDQANEKTIRNKDQYLSVFGEANFDSSSDTSQLSIDIPSYQQSNLNTPTNYDIFDNQAALQQLQLISEQLSKLLPEITSGYDKLSNTRFSPKDEGRFKKSPLLDVFESPTAFPELVQRINISIANLWNEFKGNYDPLEWPPKKNKNGLAGLLAVVVIVFVCICKEALSAKSGKWSIKASLEKEFTRRNINSFTIFSALSTTMNPINLIKFYCSTWIALLIWFCKIPYRLSKEFLAAATIMKNGYCGFSNTWCSTIYDFLPLVYKTGKELCYVLSVIYYAPITMLEELFSRDSKEPFHNLQTVSLCGRKVVAWSNFVETDIIKSIAIKTNVTTTEVMLSAACGALSDFFRENDVGVPSKVRATIRHVAQDFLLTPFSPDRATHRDRIGGVVCVSLPMEFTKDPEDCLKNLQAVKKSLDHSRSHQKAVYSLSLIQTKYGLVTRTLPSVLSKLAVNYLSRKFAVTFTEAGPRHDDGFNVSFADEQTPLEKNGTTKGPMETRWGHEVTGVLYWRPPQANISMSITFQAYGSQMRMGVMADGQLSPSHTQIADSWCQRILHLASKTSVTCDVVLRVPEIQEPSKDEDFSKTLTE</sequence>
<dbReference type="GO" id="GO:0019432">
    <property type="term" value="P:triglyceride biosynthetic process"/>
    <property type="evidence" value="ECO:0007669"/>
    <property type="project" value="TreeGrafter"/>
</dbReference>
<evidence type="ECO:0000313" key="3">
    <source>
        <dbReference type="EMBL" id="NOV48639.1"/>
    </source>
</evidence>
<dbReference type="GO" id="GO:0008374">
    <property type="term" value="F:O-acyltransferase activity"/>
    <property type="evidence" value="ECO:0007669"/>
    <property type="project" value="InterPro"/>
</dbReference>
<name>A0A6M2DQN8_XENCH</name>
<dbReference type="PANTHER" id="PTHR31650:SF23">
    <property type="entry name" value="GH11223P"/>
    <property type="match status" value="1"/>
</dbReference>
<feature type="domain" description="O-acyltransferase WSD1 C-terminal" evidence="2">
    <location>
        <begin position="599"/>
        <end position="649"/>
    </location>
</feature>
<evidence type="ECO:0000259" key="2">
    <source>
        <dbReference type="Pfam" id="PF06974"/>
    </source>
</evidence>
<reference evidence="3" key="1">
    <citation type="submission" date="2020-03" db="EMBL/GenBank/DDBJ databases">
        <title>Transcriptomic Profiling of the Digestive Tract of the Rat Flea, Xenopsylla cheopis, Following Blood Feeding and Infection with Yersinia pestis.</title>
        <authorList>
            <person name="Bland D.M."/>
            <person name="Martens C.A."/>
            <person name="Virtaneva K."/>
            <person name="Kanakabandi K."/>
            <person name="Long D."/>
            <person name="Rosenke R."/>
            <person name="Saturday G.A."/>
            <person name="Hoyt F.H."/>
            <person name="Bruno D.P."/>
            <person name="Ribeiro J.M.C."/>
            <person name="Hinnebusch J."/>
        </authorList>
    </citation>
    <scope>NUCLEOTIDE SEQUENCE</scope>
</reference>
<protein>
    <submittedName>
        <fullName evidence="3">Putative product</fullName>
    </submittedName>
</protein>
<dbReference type="AlphaFoldDB" id="A0A6M2DQN8"/>
<evidence type="ECO:0000256" key="1">
    <source>
        <dbReference type="SAM" id="MobiDB-lite"/>
    </source>
</evidence>
<feature type="region of interest" description="Disordered" evidence="1">
    <location>
        <begin position="1"/>
        <end position="52"/>
    </location>
</feature>
<accession>A0A6M2DQN8</accession>
<dbReference type="Pfam" id="PF06974">
    <property type="entry name" value="WS_DGAT_C"/>
    <property type="match status" value="1"/>
</dbReference>
<dbReference type="InterPro" id="IPR009721">
    <property type="entry name" value="O-acyltransferase_WSD1_C"/>
</dbReference>
<dbReference type="InterPro" id="IPR045034">
    <property type="entry name" value="O-acyltransferase_WSD1-like"/>
</dbReference>
<organism evidence="3">
    <name type="scientific">Xenopsylla cheopis</name>
    <name type="common">Oriental rat flea</name>
    <name type="synonym">Pulex cheopis</name>
    <dbReference type="NCBI Taxonomy" id="163159"/>
    <lineage>
        <taxon>Eukaryota</taxon>
        <taxon>Metazoa</taxon>
        <taxon>Ecdysozoa</taxon>
        <taxon>Arthropoda</taxon>
        <taxon>Hexapoda</taxon>
        <taxon>Insecta</taxon>
        <taxon>Pterygota</taxon>
        <taxon>Neoptera</taxon>
        <taxon>Endopterygota</taxon>
        <taxon>Siphonaptera</taxon>
        <taxon>Pulicidae</taxon>
        <taxon>Xenopsyllinae</taxon>
        <taxon>Xenopsylla</taxon>
    </lineage>
</organism>
<dbReference type="EMBL" id="GIIL01004913">
    <property type="protein sequence ID" value="NOV48639.1"/>
    <property type="molecule type" value="Transcribed_RNA"/>
</dbReference>
<feature type="compositionally biased region" description="Basic residues" evidence="1">
    <location>
        <begin position="26"/>
        <end position="46"/>
    </location>
</feature>